<evidence type="ECO:0000259" key="3">
    <source>
        <dbReference type="Pfam" id="PF01593"/>
    </source>
</evidence>
<dbReference type="Gene3D" id="3.90.660.10">
    <property type="match status" value="1"/>
</dbReference>
<dbReference type="Gene3D" id="1.10.405.10">
    <property type="entry name" value="Guanine Nucleotide Dissociation Inhibitor, domain 1"/>
    <property type="match status" value="1"/>
</dbReference>
<comment type="similarity">
    <text evidence="1">Belongs to the flavin monoamine oxidase family.</text>
</comment>
<dbReference type="SUPFAM" id="SSF54373">
    <property type="entry name" value="FAD-linked reductases, C-terminal domain"/>
    <property type="match status" value="1"/>
</dbReference>
<dbReference type="InterPro" id="IPR036188">
    <property type="entry name" value="FAD/NAD-bd_sf"/>
</dbReference>
<dbReference type="EMBL" id="JAAGBB010000068">
    <property type="protein sequence ID" value="MBR0668762.1"/>
    <property type="molecule type" value="Genomic_DNA"/>
</dbReference>
<organism evidence="4 5">
    <name type="scientific">Plastoroseomonas hellenica</name>
    <dbReference type="NCBI Taxonomy" id="2687306"/>
    <lineage>
        <taxon>Bacteria</taxon>
        <taxon>Pseudomonadati</taxon>
        <taxon>Pseudomonadota</taxon>
        <taxon>Alphaproteobacteria</taxon>
        <taxon>Acetobacterales</taxon>
        <taxon>Acetobacteraceae</taxon>
        <taxon>Plastoroseomonas</taxon>
    </lineage>
</organism>
<gene>
    <name evidence="4" type="ORF">GXW71_30715</name>
</gene>
<sequence>MPLRRRALLAGAALAPLPLRAQPLPAARIAVVGTGLAGLVAAHRLVEAGARDVTLYEANRRSGGRVLSGRGVVGEGTLVELGGSFINTDHAEMLALAREFGLTLEDGTADPATAHIHIAGGTRGIAEIAAEAASLVTRLAALRAGGEAVKVAEDRRSAAALLDALGVSGWLRSLLDIGLAQEMGQDPGAMSALYLIEYFAPDPAQPRRGLFSSDQRYQIAGGNDRLTAALAARLGARIRHGMRLDSLRPRGRAYALGFGGREVVADAVVVTLPATMLRQVAIGVPLPPLTRRAIRELGYGRNAKLFAGLSARPWRAQGMSGETINDLGYQASWEDHGQPGSGPGTLTIFAGGATGRDFGAGAAAGRVRAATTAMEPVLPGIAAAFDGRASRMHWPGNPYVGGSYSCFAPGQYAGFAGAWASVGRLVFAGEHTSEAHSGYMNGGAESGRVAAEQVIALLR</sequence>
<keyword evidence="5" id="KW-1185">Reference proteome</keyword>
<accession>A0ABS5F898</accession>
<evidence type="ECO:0000313" key="4">
    <source>
        <dbReference type="EMBL" id="MBR0668762.1"/>
    </source>
</evidence>
<keyword evidence="2" id="KW-0732">Signal</keyword>
<dbReference type="SUPFAM" id="SSF51905">
    <property type="entry name" value="FAD/NAD(P)-binding domain"/>
    <property type="match status" value="1"/>
</dbReference>
<feature type="chain" id="PRO_5047526940" evidence="2">
    <location>
        <begin position="22"/>
        <end position="459"/>
    </location>
</feature>
<evidence type="ECO:0000256" key="2">
    <source>
        <dbReference type="SAM" id="SignalP"/>
    </source>
</evidence>
<dbReference type="PRINTS" id="PR00419">
    <property type="entry name" value="ADXRDTASE"/>
</dbReference>
<dbReference type="PANTHER" id="PTHR43563">
    <property type="entry name" value="AMINE OXIDASE"/>
    <property type="match status" value="1"/>
</dbReference>
<feature type="signal peptide" evidence="2">
    <location>
        <begin position="1"/>
        <end position="21"/>
    </location>
</feature>
<dbReference type="Gene3D" id="3.50.50.60">
    <property type="entry name" value="FAD/NAD(P)-binding domain"/>
    <property type="match status" value="1"/>
</dbReference>
<protein>
    <submittedName>
        <fullName evidence="4">FAD-dependent oxidoreductase</fullName>
    </submittedName>
</protein>
<comment type="caution">
    <text evidence="4">The sequence shown here is derived from an EMBL/GenBank/DDBJ whole genome shotgun (WGS) entry which is preliminary data.</text>
</comment>
<dbReference type="Proteomes" id="UP001196870">
    <property type="component" value="Unassembled WGS sequence"/>
</dbReference>
<dbReference type="Pfam" id="PF01593">
    <property type="entry name" value="Amino_oxidase"/>
    <property type="match status" value="1"/>
</dbReference>
<evidence type="ECO:0000256" key="1">
    <source>
        <dbReference type="ARBA" id="ARBA00005995"/>
    </source>
</evidence>
<name>A0ABS5F898_9PROT</name>
<dbReference type="InterPro" id="IPR002937">
    <property type="entry name" value="Amino_oxidase"/>
</dbReference>
<evidence type="ECO:0000313" key="5">
    <source>
        <dbReference type="Proteomes" id="UP001196870"/>
    </source>
</evidence>
<feature type="domain" description="Amine oxidase" evidence="3">
    <location>
        <begin position="36"/>
        <end position="455"/>
    </location>
</feature>
<proteinExistence type="inferred from homology"/>
<dbReference type="RefSeq" id="WP_211856740.1">
    <property type="nucleotide sequence ID" value="NZ_JAAGBB010000068.1"/>
</dbReference>
<dbReference type="InterPro" id="IPR050703">
    <property type="entry name" value="Flavin_MAO"/>
</dbReference>
<dbReference type="PANTHER" id="PTHR43563:SF1">
    <property type="entry name" value="AMINE OXIDASE [FLAVIN-CONTAINING] B"/>
    <property type="match status" value="1"/>
</dbReference>
<reference evidence="5" key="1">
    <citation type="journal article" date="2021" name="Syst. Appl. Microbiol.">
        <title>Roseomonas hellenica sp. nov., isolated from roots of wild-growing Alkanna tinctoria.</title>
        <authorList>
            <person name="Rat A."/>
            <person name="Naranjo H.D."/>
            <person name="Lebbe L."/>
            <person name="Cnockaert M."/>
            <person name="Krigas N."/>
            <person name="Grigoriadou K."/>
            <person name="Maloupa E."/>
            <person name="Willems A."/>
        </authorList>
    </citation>
    <scope>NUCLEOTIDE SEQUENCE [LARGE SCALE GENOMIC DNA]</scope>
    <source>
        <strain evidence="5">LMG 31523</strain>
    </source>
</reference>